<evidence type="ECO:0000256" key="35">
    <source>
        <dbReference type="ARBA" id="ARBA00022833"/>
    </source>
</evidence>
<comment type="function">
    <text evidence="57">Localizes the viral replication complex to the surface of membranous vesicles. It inhibits host cell endoplasmic reticulum-to-Golgi apparatus transport and causes the disassembly of the Golgi complex, possibly through GBF1 interaction. This would result in depletion of MHC, trail receptors and IFN receptors at the host cell surface. Plays an essential role in viral RNA replication by recruiting ACBD3 and PI4KB at the viral replication sites, thereby allowing the formation of the rearranged membranous structures where viral replication takes place.</text>
</comment>
<evidence type="ECO:0000256" key="44">
    <source>
        <dbReference type="ARBA" id="ARBA00023039"/>
    </source>
</evidence>
<keyword evidence="38 62" id="KW-0946">Virion</keyword>
<evidence type="ECO:0000256" key="56">
    <source>
        <dbReference type="ARBA" id="ARBA00024513"/>
    </source>
</evidence>
<dbReference type="GO" id="GO:0006351">
    <property type="term" value="P:DNA-templated transcription"/>
    <property type="evidence" value="ECO:0007669"/>
    <property type="project" value="InterPro"/>
</dbReference>
<keyword evidence="35" id="KW-0862">Zinc</keyword>
<dbReference type="FunFam" id="2.40.10.10:FF:000020">
    <property type="entry name" value="Genome polyprotein"/>
    <property type="match status" value="1"/>
</dbReference>
<comment type="function">
    <text evidence="62">Protein 3A: Localizes the viral replication complex to the surface of membranous vesicles. It inhibits host cell endoplasmic reticulum-to-Golgi apparatus transport and causes the disassembly of the Golgi complex, possibly through GBF1 interaction. This would result in depletion of MHC, trail receptors and IFN receptors at the host cell surface.</text>
</comment>
<dbReference type="Gene3D" id="4.10.880.10">
    <property type="entry name" value="Poliovirus 3D polymerase Domain 1 (Nucleotidyltransferase)"/>
    <property type="match status" value="2"/>
</dbReference>
<evidence type="ECO:0000256" key="33">
    <source>
        <dbReference type="ARBA" id="ARBA00022807"/>
    </source>
</evidence>
<dbReference type="GO" id="GO:0017111">
    <property type="term" value="F:ribonucleoside triphosphate phosphatase activity"/>
    <property type="evidence" value="ECO:0007669"/>
    <property type="project" value="UniProtKB-EC"/>
</dbReference>
<keyword evidence="12 62" id="KW-1036">Host cytoplasmic vesicle</keyword>
<dbReference type="InterPro" id="IPR000605">
    <property type="entry name" value="Helicase_SF3_ssDNA/RNA_vir"/>
</dbReference>
<evidence type="ECO:0000256" key="39">
    <source>
        <dbReference type="ARBA" id="ARBA00022870"/>
    </source>
</evidence>
<dbReference type="MEROPS" id="C03.014"/>
<keyword evidence="41 62" id="KW-1164">Virus endocytosis by host</keyword>
<evidence type="ECO:0000256" key="61">
    <source>
        <dbReference type="ARBA" id="ARBA00054285"/>
    </source>
</evidence>
<comment type="function">
    <text evidence="62">Protein 3CD: Involved in the viral replication complex and viral polypeptide maturation. It exhibits protease activity with a specificity and catalytic efficiency that is different from protease 3C. Protein 3CD lacks polymerase activity. Protein 3CD binds to the 5'UTR of the viral genome.</text>
</comment>
<evidence type="ECO:0000259" key="65">
    <source>
        <dbReference type="PROSITE" id="PS51218"/>
    </source>
</evidence>
<evidence type="ECO:0000313" key="67">
    <source>
        <dbReference type="EMBL" id="AAZ73368.1"/>
    </source>
</evidence>
<evidence type="ECO:0000256" key="20">
    <source>
        <dbReference type="ARBA" id="ARBA00022632"/>
    </source>
</evidence>
<evidence type="ECO:0000256" key="45">
    <source>
        <dbReference type="ARBA" id="ARBA00023050"/>
    </source>
</evidence>
<keyword evidence="44 62" id="KW-1182">Viral ion channel</keyword>
<keyword evidence="39 62" id="KW-1043">Host membrane</keyword>
<keyword evidence="10 62" id="KW-1113">Inhibition of host RLR pathway by virus</keyword>
<comment type="function">
    <text evidence="62">Protein 3AB: Localizes the viral replication complex to the surface of membranous vesicles. Together with protein 3CD binds the Cis-Active RNA Element (CRE) which is involved in RNA synthesis initiation. Acts as a cofactor to stimulate the activity of 3D polymerase, maybe through a nucleid acid chaperone activity.</text>
</comment>
<dbReference type="GO" id="GO:0005524">
    <property type="term" value="F:ATP binding"/>
    <property type="evidence" value="ECO:0007669"/>
    <property type="project" value="UniProtKB-KW"/>
</dbReference>
<dbReference type="SUPFAM" id="SSF89043">
    <property type="entry name" value="Soluble domain of poliovirus core protein 3a"/>
    <property type="match status" value="1"/>
</dbReference>
<keyword evidence="14" id="KW-0597">Phosphoprotein</keyword>
<dbReference type="Proteomes" id="UP000325560">
    <property type="component" value="Segment"/>
</dbReference>
<evidence type="ECO:0000256" key="42">
    <source>
        <dbReference type="ARBA" id="ARBA00022953"/>
    </source>
</evidence>
<dbReference type="CDD" id="cd00205">
    <property type="entry name" value="rhv_like"/>
    <property type="match status" value="3"/>
</dbReference>
<keyword evidence="11 62" id="KW-0696">RNA-directed RNA polymerase</keyword>
<comment type="function">
    <text evidence="62">Viral protein genome-linked: acts as a primer for viral RNA replication and remains covalently bound to viral genomic RNA. VPg is uridylylated prior to priming replication into VPg-pUpU. The oriI viral genomic sequence may act as a template for this. The VPg-pUpU is then used as primer on the genomic RNA poly(A) by the RNA-dependent RNA polymerase to replicate the viral genome.</text>
</comment>
<dbReference type="Pfam" id="PF00947">
    <property type="entry name" value="Pico_P2A"/>
    <property type="match status" value="1"/>
</dbReference>
<evidence type="ECO:0000256" key="15">
    <source>
        <dbReference type="ARBA" id="ARBA00022557"/>
    </source>
</evidence>
<dbReference type="SMR" id="Q2LKZ0"/>
<dbReference type="EMBL" id="DQ092794">
    <property type="protein sequence ID" value="AAZ73368.1"/>
    <property type="molecule type" value="Genomic_RNA"/>
</dbReference>
<evidence type="ECO:0000256" key="59">
    <source>
        <dbReference type="ARBA" id="ARBA00046779"/>
    </source>
</evidence>
<keyword evidence="43 62" id="KW-1190">Host gene expression shutoff by virus</keyword>
<evidence type="ECO:0000256" key="18">
    <source>
        <dbReference type="ARBA" id="ARBA00022581"/>
    </source>
</evidence>
<dbReference type="FunFam" id="1.20.960.20:FF:000001">
    <property type="entry name" value="Genome polyprotein"/>
    <property type="match status" value="1"/>
</dbReference>
<keyword evidence="13 62" id="KW-0191">Covalent protein-RNA linkage</keyword>
<evidence type="ECO:0000313" key="68">
    <source>
        <dbReference type="Proteomes" id="UP000325560"/>
    </source>
</evidence>
<keyword evidence="24 62" id="KW-1143">T=pseudo3 icosahedral capsid protein</keyword>
<comment type="function">
    <text evidence="61">Acts as a primer for viral RNA replication and remains covalently bound to viral genomic RNA. VPg is uridylylated prior to priming replication into VPg-pUpU. The oriI viral genomic sequence may act as a template for this. The VPg-pUpU is then used as primer on the genomic RNA poly(A) by the RNA-dependent RNA polymerase to replicate the viral genome. During genome replication, the VPg-RNA linkage is removed by the host TDP2, thereby accelerating replication. During the late stage of the replication cycle, host TDP2 is excluded from sites of viral RNA synthesis and encapsidation, allowing for the generation of progeny virions.</text>
</comment>
<dbReference type="GO" id="GO:0039618">
    <property type="term" value="C:T=pseudo3 icosahedral viral capsid"/>
    <property type="evidence" value="ECO:0007669"/>
    <property type="project" value="UniProtKB-KW"/>
</dbReference>
<evidence type="ECO:0000256" key="17">
    <source>
        <dbReference type="ARBA" id="ARBA00022562"/>
    </source>
</evidence>
<evidence type="ECO:0000256" key="27">
    <source>
        <dbReference type="ARBA" id="ARBA00022737"/>
    </source>
</evidence>
<dbReference type="InterPro" id="IPR036203">
    <property type="entry name" value="P3A_soluble_dom"/>
</dbReference>
<dbReference type="GO" id="GO:0006508">
    <property type="term" value="P:proteolysis"/>
    <property type="evidence" value="ECO:0007669"/>
    <property type="project" value="UniProtKB-KW"/>
</dbReference>
<dbReference type="GO" id="GO:0044694">
    <property type="term" value="P:symbiont genome entry into host cell via pore formation in plasma membrane"/>
    <property type="evidence" value="ECO:0007669"/>
    <property type="project" value="UniProtKB-KW"/>
</dbReference>
<sequence length="2166" mass="241366">MGAQMSKNTAGSHTTGTYATGGSNIHYTNINYYENAASNSLNKQDFTQDPEKFTRPVVDVMKEAAVPLKSPSAEACGYSDRVAQLTLGNSTITTQEAANIVVGYGRWPTSLRDTDATAVDKPTQPGVSAERFYTLPSVQWTNSFKGHYWKLPDALSELGLFGQNLQFHYLYRGGWVIHVQCNATKFHQGTLLVVATPEHKIQSAESPAFARTNPGEQGAAYQFPFTFEDGTALGNALIYPHQWVNLRTNNSATLVLPYVNALPMDSGIRHNNWTLSVIPIVPLEYAAGATTYVPITVTIAPMCTEYNGLRAAVTQGIPTLYTPGSGQFLTTDDFQTPCMLPKFQPTPVIDIPGEVKNFLEVVQVESLVEINNVESAEGVARYRIPLNVQDAMDGQIMALRVDPGIDGPMQSTLLGVLHRYYAQWSGSLDFTFMFCGTFMTTGKVIIAYTPPGGDQPTARRQAMLGTHVVWDFGLQSSITLVVPWISSGHFRGTTLENTIYKYRYYERGYITMWYQTNMVVPPNFPNHASILMFVAAQPNFSLRILKDRPDISQEGALQGETGQVIKSAVRSTVENTVQSTHSITTEATPALQAAETGATSNASDESMIETRNVVNTHGVAETSLEAFYGRAGLVAMFSTDGGIYRWYINFGEYVQLRAKLELLTYARFDMEFTIVAQVVNAQSKVQDFNVDYQVMFVPPGASVPENQDSYQWQSSCNPSVISNTGLPPARVSVPFMSSANAYSFSYDGYTQFGDTSGSSYGIVPSNYLGMLVVRTCEDLDGTRLRVRVYAKPKHVKGWIPRSPRMTPYKSRYTGVYTDTTKFCANRARITTAGAFGQQSGAAYVGNYKIMNRHLAEKQDWDNLVWDSYERDLLVTRVDAHGCDQIARCNCRAGVYYCKSKMKHYPVVVTPPSLVHIDKNDYYPERYQSHVALGIGYAEPGDCGGLLRCEHGVMGILTAGGNNLVAFADVRDLLWVEDDVMEQGLTDYVQSLGNAFGAGFTDEISNYVGQVRDMMVGSDTVVEKIVRNIIKLLSALVIVVRNRSDIITVTATLSLLGCSGSPWRWLKSKICSILGINMAQKQADSWIKKFTEAVNAFKGLDWIAAKFSKFLDWIKSKIIPELKERTEFVKNLRQLPLLEAQINTLEHSNPNQEAQEQLFSNVQYLAHHCRKNAPLYAAEARRVFALEKRVLGAMQFKTKNRIEPVCCLIHGTPGTGKSLATTVIGRKIAEYENSCVYSLPPDPDHFDGYAEQAVVIMDDLHQNPDGKDMSLFCQMVSTTPFVVPMAALEDKGRLFTSKYVLASTNANHIHPVTVADGKALQRRFHFDTDIELMDGYVKNGKLDIQKATEACDDCSPINFQKCMPLICGKALQLRSKKGDGMRYSIDTMITEMRRESARRYNIGNVIEALFQGPPEFKPLRIDVSEETPAPPAIADLLASVDSEDVREYCRQKGWIVQEKITKESLERNVNRALIVLQSATLIATICGVIYVVYKLFAGLQGPYSGIHTNYQKVKPVVRQVTTQGPLLDFAMSLLKKNIRTVVTKTGEFTGLGVYDTFMVLPRHAMAYGEVEVDGRKVEIEDAYDLNDTTQTSLELTVLKLRQNEKFRDIRSLIPDQISETAEALVIVNTSAYPNLFMPVGAVKDYGYLNLAGRPTHRTLMYNFPTRAGQCGGVAVSMGKVIGIHIGGNGAQGFAAALLRRYFTQPQGEIEFMEKSKDAGYPIINAPTKTKLHPSVFFDVFPGEKEPAVLHKKDKRLEVDFEEALFSKYIGNIHKPVTEEMEIAIDHYANQLKQLNIDPTPISMEDVIYGTEGLEALDLGTSAGYPYVALGIKKRDILNKETRDVSKMQQCIDKYGLNLPMVTYVKDELRSKEKVKKGKSRLIEASSLNDSVAMRCAFGNLYKAFHTNPGTLTGCAVGCNPETFWSKIPVMMDGELFGFDYTAYDASLSPVWFQCLYLLLEKIGFGHCKHFIDQLCCSNHLFMDKRYVVVGGMPSGCSGTSIFNSMINNIIIRTLVLTVYKNIDLDDLKIIAYGDDVIASYPFELDAKLLADAGKSFGLIMTPPDKSDEFVKLTWDNVTFLKRSFVKDERFPFLIHPVMKMSDIHESIRWTKDAKSTQDHVRSLCLLAWHCGQEQYEEFLEKIRSVPVGRALSLPSFKALQRSWYDSF</sequence>
<evidence type="ECO:0000256" key="50">
    <source>
        <dbReference type="ARBA" id="ARBA00023247"/>
    </source>
</evidence>
<dbReference type="PDBsum" id="6T48"/>
<evidence type="ECO:0000256" key="1">
    <source>
        <dbReference type="ARBA" id="ARBA00001946"/>
    </source>
</evidence>
<dbReference type="Gene3D" id="2.40.10.10">
    <property type="entry name" value="Trypsin-like serine proteases"/>
    <property type="match status" value="4"/>
</dbReference>
<evidence type="ECO:0000256" key="4">
    <source>
        <dbReference type="ARBA" id="ARBA00004328"/>
    </source>
</evidence>
<comment type="subunit">
    <text evidence="59">Homohexamer; forms a hexameric ring structure with 6-fold symmetry characteristic of AAA+ ATPases. Interacts (via N-terminus) with host RTN3 (via reticulon domain); this interaction is important for viral replication. Interacts with capsid protein VP3; this interaction may be important for virion morphogenesis.</text>
</comment>
<comment type="function">
    <text evidence="62">Protease 2A: Cysteine protease that cleaves viral polyprotein and specific host proteins.</text>
</comment>
<dbReference type="Pfam" id="PF01552">
    <property type="entry name" value="Pico_P2B"/>
    <property type="match status" value="1"/>
</dbReference>
<comment type="catalytic activity">
    <reaction evidence="60 62">
        <text>a ribonucleoside 5'-triphosphate + H2O = a ribonucleoside 5'-diphosphate + phosphate + H(+)</text>
        <dbReference type="Rhea" id="RHEA:23680"/>
        <dbReference type="ChEBI" id="CHEBI:15377"/>
        <dbReference type="ChEBI" id="CHEBI:15378"/>
        <dbReference type="ChEBI" id="CHEBI:43474"/>
        <dbReference type="ChEBI" id="CHEBI:57930"/>
        <dbReference type="ChEBI" id="CHEBI:61557"/>
        <dbReference type="EC" id="3.6.1.15"/>
    </reaction>
</comment>
<keyword evidence="23 62" id="KW-0548">Nucleotidyltransferase</keyword>
<keyword evidence="55 62" id="KW-0407">Ion channel</keyword>
<dbReference type="EC" id="3.4.22.29" evidence="62"/>
<feature type="binding site" evidence="70 71">
    <location>
        <position position="774"/>
    </location>
    <ligand>
        <name>glutathione</name>
        <dbReference type="ChEBI" id="CHEBI:57925"/>
    </ligand>
</feature>
<reference evidence="67 68" key="1">
    <citation type="journal article" date="2006" name="J. Gen. Virol.">
        <title>Molecular-based reclassification of the bovine enteroviruses.</title>
        <authorList>
            <person name="Zell R."/>
            <person name="Krumbholz A."/>
            <person name="Dauber M."/>
            <person name="Hoey E."/>
            <person name="Wutzler P."/>
        </authorList>
    </citation>
    <scope>NUCLEOTIDE SEQUENCE [LARGE SCALE GENOMIC DNA]</scope>
    <source>
        <strain>PS87/Belfast</strain>
        <strain evidence="68">ATCC VR-774</strain>
    </source>
</reference>
<accession>Q2LKZ0</accession>
<keyword evidence="19 62" id="KW-1162">Viral penetration into host cytoplasm</keyword>
<dbReference type="Gene3D" id="6.10.20.20">
    <property type="entry name" value="Poliovirus 3A protein-like"/>
    <property type="match status" value="1"/>
</dbReference>
<evidence type="ECO:0000256" key="49">
    <source>
        <dbReference type="ARBA" id="ARBA00023200"/>
    </source>
</evidence>
<dbReference type="PDBsum" id="6T4C"/>
<evidence type="ECO:0000259" key="64">
    <source>
        <dbReference type="PROSITE" id="PS50507"/>
    </source>
</evidence>
<evidence type="ECO:0000256" key="57">
    <source>
        <dbReference type="ARBA" id="ARBA00045482"/>
    </source>
</evidence>
<keyword evidence="32 62" id="KW-0347">Helicase</keyword>
<keyword evidence="16 62" id="KW-0167">Capsid protein</keyword>
<evidence type="ECO:0000256" key="48">
    <source>
        <dbReference type="ARBA" id="ARBA00023197"/>
    </source>
</evidence>
<evidence type="ECO:0000256" key="53">
    <source>
        <dbReference type="ARBA" id="ARBA00023288"/>
    </source>
</evidence>
<dbReference type="InterPro" id="IPR029053">
    <property type="entry name" value="Viral_coat"/>
</dbReference>
<keyword evidence="46 62" id="KW-0406">Ion transport</keyword>
<dbReference type="GO" id="GO:0003723">
    <property type="term" value="F:RNA binding"/>
    <property type="evidence" value="ECO:0007669"/>
    <property type="project" value="UniProtKB-KW"/>
</dbReference>
<keyword evidence="53 62" id="KW-0449">Lipoprotein</keyword>
<comment type="function">
    <text evidence="62">Protein 2B: Plays an essential role in the virus replication cycle by acting as a viroporin. Creates a pore in the host reticulum endoplasmic and as a consequence releases Ca2+ in the cytoplasm of infected cell. In turn, high levels of cytoplasmic calcium may trigger membrane trafficking and transport of viral ER-associated proteins to viroplasms, sites of viral genome replication.</text>
</comment>
<dbReference type="GO" id="GO:0034220">
    <property type="term" value="P:monoatomic ion transmembrane transport"/>
    <property type="evidence" value="ECO:0007669"/>
    <property type="project" value="UniProtKB-KW"/>
</dbReference>
<comment type="subunit">
    <text evidence="6">Interacts with RNA-directed RNA polymerase.</text>
</comment>
<dbReference type="Pfam" id="PF08727">
    <property type="entry name" value="P3A"/>
    <property type="match status" value="1"/>
</dbReference>
<keyword evidence="22 62" id="KW-0808">Transferase</keyword>
<comment type="function">
    <text evidence="62">Capsid protein VP0: Component of immature procapsids, which is cleaved into capsid proteins VP4 and VP2 after maturation. Allows the capsid to remain inactive before the maturation step.</text>
</comment>
<protein>
    <recommendedName>
        <fullName evidence="62">Genome polyprotein</fullName>
    </recommendedName>
    <component>
        <recommendedName>
            <fullName evidence="62">P3</fullName>
        </recommendedName>
    </component>
    <component>
        <recommendedName>
            <fullName evidence="62">Protein 3AB</fullName>
        </recommendedName>
    </component>
    <component>
        <recommendedName>
            <fullName evidence="62">P2</fullName>
        </recommendedName>
    </component>
    <component>
        <recommendedName>
            <fullName evidence="62">P1</fullName>
        </recommendedName>
    </component>
    <component>
        <recommendedName>
            <fullName evidence="62">Capsid protein VP0</fullName>
        </recommendedName>
        <alternativeName>
            <fullName evidence="62">VP4-VP2</fullName>
        </alternativeName>
    </component>
    <component>
        <recommendedName>
            <fullName evidence="62">Capsid protein VP4</fullName>
        </recommendedName>
        <alternativeName>
            <fullName evidence="62">P1A</fullName>
        </alternativeName>
        <alternativeName>
            <fullName evidence="62">Virion protein 4</fullName>
        </alternativeName>
    </component>
    <component>
        <recommendedName>
            <fullName evidence="62">Capsid protein VP2</fullName>
        </recommendedName>
        <alternativeName>
            <fullName evidence="62">P1B</fullName>
        </alternativeName>
        <alternativeName>
            <fullName evidence="62">Virion protein 2</fullName>
        </alternativeName>
    </component>
    <component>
        <recommendedName>
            <fullName evidence="62">Capsid protein VP3</fullName>
        </recommendedName>
        <alternativeName>
            <fullName evidence="62">P1C</fullName>
        </alternativeName>
        <alternativeName>
            <fullName evidence="62">Virion protein 3</fullName>
        </alternativeName>
    </component>
    <component>
        <recommendedName>
            <fullName evidence="62">Capsid protein VP1</fullName>
        </recommendedName>
        <alternativeName>
            <fullName evidence="62">P1D</fullName>
        </alternativeName>
        <alternativeName>
            <fullName evidence="62">Virion protein 1</fullName>
        </alternativeName>
    </component>
    <component>
        <recommendedName>
            <fullName evidence="62">Protease 2A</fullName>
            <shortName evidence="62">P2A</shortName>
            <ecNumber evidence="62">3.4.22.29</ecNumber>
        </recommendedName>
        <alternativeName>
            <fullName evidence="62">Picornain 2A</fullName>
        </alternativeName>
        <alternativeName>
            <fullName evidence="62">Protein 2A</fullName>
        </alternativeName>
    </component>
    <component>
        <recommendedName>
            <fullName evidence="62">Protein 2B</fullName>
            <shortName evidence="62">P2B</shortName>
        </recommendedName>
    </component>
    <component>
        <recommendedName>
            <fullName evidence="62">Protein 2C</fullName>
            <shortName evidence="62">P2C</shortName>
            <ecNumber evidence="62">3.6.1.15</ecNumber>
        </recommendedName>
    </component>
    <component>
        <recommendedName>
            <fullName evidence="62">Protein 3A</fullName>
            <shortName evidence="62">P3A</shortName>
        </recommendedName>
    </component>
    <component>
        <recommendedName>
            <fullName evidence="62">Viral protein genome-linked</fullName>
            <shortName evidence="62">VPg</shortName>
        </recommendedName>
        <alternativeName>
            <fullName evidence="62">Protein 3B</fullName>
            <shortName evidence="62">P3B</shortName>
        </alternativeName>
    </component>
    <component>
        <recommendedName>
            <fullName evidence="62">Protein 3CD</fullName>
            <ecNumber evidence="62">3.4.22.28</ecNumber>
        </recommendedName>
    </component>
    <component>
        <recommendedName>
            <fullName evidence="62">Protease 3C</fullName>
            <shortName evidence="62">P3C</shortName>
        </recommendedName>
    </component>
    <component>
        <recommendedName>
            <fullName evidence="62">RNA-directed RNA polymerase</fullName>
            <shortName evidence="62">RdRp</shortName>
            <ecNumber evidence="62">2.7.7.48</ecNumber>
        </recommendedName>
        <alternativeName>
            <fullName evidence="62">3D polymerase</fullName>
            <shortName evidence="62">3Dpol</shortName>
        </alternativeName>
        <alternativeName>
            <fullName evidence="62">Protein 3D</fullName>
            <shortName evidence="62">3D</shortName>
        </alternativeName>
    </component>
</protein>
<evidence type="ECO:0000256" key="43">
    <source>
        <dbReference type="ARBA" id="ARBA00022995"/>
    </source>
</evidence>
<evidence type="ECO:0000256" key="14">
    <source>
        <dbReference type="ARBA" id="ARBA00022553"/>
    </source>
</evidence>
<evidence type="ECO:0007829" key="70">
    <source>
        <dbReference type="PDB" id="6T48"/>
    </source>
</evidence>
<keyword evidence="37" id="KW-0460">Magnesium</keyword>
<evidence type="ECO:0000256" key="16">
    <source>
        <dbReference type="ARBA" id="ARBA00022561"/>
    </source>
</evidence>
<feature type="domain" description="Peptidase C3" evidence="66">
    <location>
        <begin position="1523"/>
        <end position="1701"/>
    </location>
</feature>
<keyword evidence="54 62" id="KW-1160">Virus entry into host cell</keyword>
<dbReference type="SUPFAM" id="SSF50494">
    <property type="entry name" value="Trypsin-like serine proteases"/>
    <property type="match status" value="2"/>
</dbReference>
<evidence type="ECO:0000256" key="40">
    <source>
        <dbReference type="ARBA" id="ARBA00022884"/>
    </source>
</evidence>
<evidence type="ECO:0000256" key="34">
    <source>
        <dbReference type="ARBA" id="ARBA00022809"/>
    </source>
</evidence>
<comment type="similarity">
    <text evidence="5 62">Belongs to the picornaviruses polyprotein family.</text>
</comment>
<dbReference type="PRINTS" id="PR00918">
    <property type="entry name" value="CALICVIRUSNS"/>
</dbReference>
<dbReference type="GO" id="GO:0039520">
    <property type="term" value="P:symbiont-mediated activation of host autophagy"/>
    <property type="evidence" value="ECO:0007669"/>
    <property type="project" value="UniProtKB-KW"/>
</dbReference>
<dbReference type="GO" id="GO:0039694">
    <property type="term" value="P:viral RNA genome replication"/>
    <property type="evidence" value="ECO:0007669"/>
    <property type="project" value="InterPro"/>
</dbReference>
<keyword evidence="17" id="KW-1048">Host nucleus</keyword>
<keyword evidence="28 62" id="KW-0547">Nucleotide-binding</keyword>
<evidence type="ECO:0000256" key="36">
    <source>
        <dbReference type="ARBA" id="ARBA00022840"/>
    </source>
</evidence>
<evidence type="ECO:0000256" key="62">
    <source>
        <dbReference type="RuleBase" id="RU364118"/>
    </source>
</evidence>
<evidence type="ECO:0000256" key="51">
    <source>
        <dbReference type="ARBA" id="ARBA00023255"/>
    </source>
</evidence>
<comment type="catalytic activity">
    <reaction evidence="62">
        <text>RNA(n) + a ribonucleoside 5'-triphosphate = RNA(n+1) + diphosphate</text>
        <dbReference type="Rhea" id="RHEA:21248"/>
        <dbReference type="Rhea" id="RHEA-COMP:14527"/>
        <dbReference type="Rhea" id="RHEA-COMP:17342"/>
        <dbReference type="ChEBI" id="CHEBI:33019"/>
        <dbReference type="ChEBI" id="CHEBI:61557"/>
        <dbReference type="ChEBI" id="CHEBI:140395"/>
        <dbReference type="EC" id="2.7.7.48"/>
    </reaction>
</comment>
<dbReference type="GO" id="GO:0075509">
    <property type="term" value="P:endocytosis involved in viral entry into host cell"/>
    <property type="evidence" value="ECO:0007669"/>
    <property type="project" value="UniProtKB-KW"/>
</dbReference>
<dbReference type="GO" id="GO:0044162">
    <property type="term" value="C:host cell cytoplasmic vesicle membrane"/>
    <property type="evidence" value="ECO:0007669"/>
    <property type="project" value="UniProtKB-SubCell"/>
</dbReference>
<evidence type="ECO:0000256" key="13">
    <source>
        <dbReference type="ARBA" id="ARBA00022520"/>
    </source>
</evidence>
<dbReference type="GO" id="GO:0008270">
    <property type="term" value="F:zinc ion binding"/>
    <property type="evidence" value="ECO:0007669"/>
    <property type="project" value="UniProtKB-KW"/>
</dbReference>
<evidence type="ECO:0000256" key="41">
    <source>
        <dbReference type="ARBA" id="ARBA00022890"/>
    </source>
</evidence>
<evidence type="ECO:0000256" key="24">
    <source>
        <dbReference type="ARBA" id="ARBA00022706"/>
    </source>
</evidence>
<keyword evidence="9 62" id="KW-0813">Transport</keyword>
<keyword evidence="40 62" id="KW-0694">RNA-binding</keyword>
<evidence type="ECO:0000256" key="10">
    <source>
        <dbReference type="ARBA" id="ARBA00022482"/>
    </source>
</evidence>
<evidence type="ECO:0000256" key="19">
    <source>
        <dbReference type="ARBA" id="ARBA00022595"/>
    </source>
</evidence>
<dbReference type="FunFam" id="4.10.880.10:FF:000002">
    <property type="entry name" value="Genome polyprotein"/>
    <property type="match status" value="1"/>
</dbReference>
<evidence type="ECO:0000256" key="30">
    <source>
        <dbReference type="ARBA" id="ARBA00022801"/>
    </source>
</evidence>
<keyword evidence="50 62" id="KW-1262">Eukaryotic host gene expression shutoff by virus</keyword>
<keyword evidence="18 62" id="KW-0945">Host-virus interaction</keyword>
<dbReference type="SUPFAM" id="SSF88633">
    <property type="entry name" value="Positive stranded ssRNA viruses"/>
    <property type="match status" value="2"/>
</dbReference>
<comment type="function">
    <text evidence="62">Capsid protein VP4: Lies on the inner surface of the capsid shell. After binding to the host receptor, the capsid undergoes conformational changes. Capsid protein VP4 is released, Capsid protein VP1 N-terminus is externalized, and together, they shape a pore in the host membrane through which the viral genome is translocated into the host cell cytoplasm.</text>
</comment>
<dbReference type="EC" id="2.7.7.48" evidence="62"/>
<comment type="catalytic activity">
    <reaction evidence="56 62">
        <text>Selective cleavage of Tyr-|-Gly bond in the picornavirus polyprotein.</text>
        <dbReference type="EC" id="3.4.22.29"/>
    </reaction>
</comment>
<comment type="function">
    <text evidence="62">Protein 2C: Induces and associates with structural rearrangements of intracellular membranes. Displays RNA-binding, nucleotide binding and NTPase activities. May play a role in virion morphogenesis and viral RNA encapsidation by interacting with the capsid protein VP3.</text>
</comment>
<dbReference type="InterPro" id="IPR001205">
    <property type="entry name" value="RNA-dir_pol_C"/>
</dbReference>
<dbReference type="InterPro" id="IPR014838">
    <property type="entry name" value="P3A"/>
</dbReference>
<name>Q2LKZ0_9ENTO</name>
<comment type="function">
    <text evidence="62">Protease 3C: Major viral protease that mediates proteolytic processing of the polyprotein. Cleaves host EIF5B, contributing to host translation shutoff. Cleaves also host PABPC1, contributing to host translation shutoff.</text>
</comment>
<dbReference type="InterPro" id="IPR059138">
    <property type="entry name" value="Pico_VP1"/>
</dbReference>
<dbReference type="InterPro" id="IPR043504">
    <property type="entry name" value="Peptidase_S1_PA_chymotrypsin"/>
</dbReference>
<dbReference type="InterPro" id="IPR003138">
    <property type="entry name" value="Pico_P1A"/>
</dbReference>
<dbReference type="GO" id="GO:0042025">
    <property type="term" value="C:host cell nucleus"/>
    <property type="evidence" value="ECO:0007669"/>
    <property type="project" value="UniProtKB-SubCell"/>
</dbReference>
<keyword evidence="36 62" id="KW-0067">ATP-binding</keyword>
<evidence type="ECO:0000256" key="2">
    <source>
        <dbReference type="ARBA" id="ARBA00004147"/>
    </source>
</evidence>
<dbReference type="InterPro" id="IPR044067">
    <property type="entry name" value="PCV_3C_PRO"/>
</dbReference>
<dbReference type="EC" id="3.4.22.28" evidence="62"/>
<dbReference type="GO" id="GO:0019062">
    <property type="term" value="P:virion attachment to host cell"/>
    <property type="evidence" value="ECO:0007669"/>
    <property type="project" value="UniProtKB-KW"/>
</dbReference>
<dbReference type="FunFam" id="2.40.10.10:FF:000018">
    <property type="entry name" value="Genome polyprotein"/>
    <property type="match status" value="1"/>
</dbReference>
<evidence type="ECO:0000256" key="25">
    <source>
        <dbReference type="ARBA" id="ARBA00022707"/>
    </source>
</evidence>
<evidence type="ECO:0000256" key="5">
    <source>
        <dbReference type="ARBA" id="ARBA00008303"/>
    </source>
</evidence>
<comment type="function">
    <text evidence="62">RNA-directed RNA polymerase: Replicates the viral genomic RNA on the surface of intracellular membranes. May form linear arrays of subunits that propagate along a strong head-to-tail interaction called interface-I. Covalently attaches UMP to a tyrosine of VPg, which is used to prime RNA synthesis. The positive stranded RNA genome is first replicated at virus induced membranous vesicles, creating a dsRNA genomic replication form. This dsRNA is then used as template to synthesize positive stranded RNA genomes. ss(+)RNA genomes are either translated, replicated or encapsidated.</text>
</comment>
<evidence type="ECO:0000256" key="8">
    <source>
        <dbReference type="ARBA" id="ARBA00011647"/>
    </source>
</evidence>
<evidence type="ECO:0000256" key="32">
    <source>
        <dbReference type="ARBA" id="ARBA00022806"/>
    </source>
</evidence>
<evidence type="ECO:0000256" key="9">
    <source>
        <dbReference type="ARBA" id="ARBA00022448"/>
    </source>
</evidence>
<evidence type="ECO:0000256" key="58">
    <source>
        <dbReference type="ARBA" id="ARBA00046425"/>
    </source>
</evidence>
<evidence type="ECO:0000256" key="22">
    <source>
        <dbReference type="ARBA" id="ARBA00022679"/>
    </source>
</evidence>
<comment type="function">
    <text evidence="62">Capsid protein VP3: Forms an icosahedral capsid of pseudo T=3 symmetry with capsid proteins VP2 and VP3. The capsid is 300 Angstroms in diameter, composed of 60 copies of each capsid protein and enclosing the viral positive strand RNA genome.</text>
</comment>
<evidence type="ECO:0000256" key="23">
    <source>
        <dbReference type="ARBA" id="ARBA00022695"/>
    </source>
</evidence>
<keyword evidence="29" id="KW-0863">Zinc-finger</keyword>
<evidence type="ECO:0000256" key="11">
    <source>
        <dbReference type="ARBA" id="ARBA00022484"/>
    </source>
</evidence>
<dbReference type="InterPro" id="IPR004004">
    <property type="entry name" value="Helic/Pol/Pept_Calicivir-typ"/>
</dbReference>
<dbReference type="InterPro" id="IPR000199">
    <property type="entry name" value="Peptidase_C3A/C3B_picornavir"/>
</dbReference>
<dbReference type="InterPro" id="IPR009003">
    <property type="entry name" value="Peptidase_S1_PA"/>
</dbReference>
<keyword evidence="52 62" id="KW-0899">Viral immunoevasion</keyword>
<dbReference type="Gene3D" id="2.60.120.20">
    <property type="match status" value="3"/>
</dbReference>
<evidence type="ECO:0000256" key="46">
    <source>
        <dbReference type="ARBA" id="ARBA00023065"/>
    </source>
</evidence>
<keyword evidence="20 62" id="KW-1090">Inhibition of host innate immune response by virus</keyword>
<proteinExistence type="evidence at protein level"/>
<feature type="binding site" evidence="70 71">
    <location>
        <position position="708"/>
    </location>
    <ligand>
        <name>glutathione</name>
        <dbReference type="ChEBI" id="CHEBI:57925"/>
    </ligand>
</feature>
<feature type="binding site" evidence="70 71">
    <location>
        <position position="553"/>
    </location>
    <ligand>
        <name>glutathione</name>
        <dbReference type="ChEBI" id="CHEBI:57925"/>
    </ligand>
</feature>
<evidence type="ECO:0000256" key="6">
    <source>
        <dbReference type="ARBA" id="ARBA00011124"/>
    </source>
</evidence>
<comment type="subunit">
    <text evidence="7">Interacts with capsid protein VP1 and capsid protein VP3 to form heterotrimeric protomers.</text>
</comment>
<evidence type="ECO:0000256" key="37">
    <source>
        <dbReference type="ARBA" id="ARBA00022842"/>
    </source>
</evidence>
<dbReference type="SUPFAM" id="SSF56672">
    <property type="entry name" value="DNA/RNA polymerases"/>
    <property type="match status" value="1"/>
</dbReference>
<organism evidence="67 68">
    <name type="scientific">Enterovirus F</name>
    <dbReference type="NCBI Taxonomy" id="1330520"/>
    <lineage>
        <taxon>Viruses</taxon>
        <taxon>Riboviria</taxon>
        <taxon>Orthornavirae</taxon>
        <taxon>Pisuviricota</taxon>
        <taxon>Pisoniviricetes</taxon>
        <taxon>Picornavirales</taxon>
        <taxon>Picornaviridae</taxon>
        <taxon>Ensavirinae</taxon>
        <taxon>Enterovirus</taxon>
        <taxon>Enterovirus fitauri</taxon>
    </lineage>
</organism>
<dbReference type="Pfam" id="PF00073">
    <property type="entry name" value="Rhv"/>
    <property type="match status" value="2"/>
</dbReference>
<keyword evidence="51 62" id="KW-1172">Pore-mediated penetration of viral genome into host cell</keyword>
<dbReference type="InterPro" id="IPR014759">
    <property type="entry name" value="Helicase_SF3_ssRNA_vir"/>
</dbReference>
<dbReference type="Pfam" id="PF22663">
    <property type="entry name" value="Rhv_5"/>
    <property type="match status" value="1"/>
</dbReference>
<keyword evidence="15 62" id="KW-1192">Host mRNA suppression by virus</keyword>
<dbReference type="PROSITE" id="PS50507">
    <property type="entry name" value="RDRP_SSRNA_POS"/>
    <property type="match status" value="1"/>
</dbReference>
<dbReference type="InterPro" id="IPR043128">
    <property type="entry name" value="Rev_trsase/Diguanyl_cyclase"/>
</dbReference>
<keyword evidence="42 62" id="KW-0693">Viral RNA replication</keyword>
<comment type="function">
    <text evidence="62">Capsid protein VP2: Forms an icosahedral capsid of pseudo T=3 symmetry with capsid proteins VP2 and VP3. The capsid is 300 Angstroms in diameter, composed of 60 copies of each capsid protein and enclosing the viral positive strand RNA genome.</text>
</comment>
<comment type="subunit">
    <text evidence="58">Homodimer. Interacts with host GBF1. Interacts (via GOLD domain) with host ACBD3 (via GOLD domain); this interaction allows the formation of a viral protein 3A/ACBD3 heterotetramer with a 2:2 stoichiometry, which will stimulate the recruitment of host PI4KB in order to synthesize PI4P at the viral RNA replication sites.</text>
</comment>
<dbReference type="SUPFAM" id="SSF52540">
    <property type="entry name" value="P-loop containing nucleoside triphosphate hydrolases"/>
    <property type="match status" value="1"/>
</dbReference>
<evidence type="ECO:0000256" key="60">
    <source>
        <dbReference type="ARBA" id="ARBA00047631"/>
    </source>
</evidence>
<dbReference type="EC" id="3.6.1.15" evidence="62"/>
<evidence type="ECO:0000256" key="21">
    <source>
        <dbReference type="ARBA" id="ARBA00022670"/>
    </source>
</evidence>
<dbReference type="Pfam" id="PF00680">
    <property type="entry name" value="RdRP_1"/>
    <property type="match status" value="1"/>
</dbReference>
<feature type="binding site" evidence="70 71">
    <location>
        <position position="713"/>
    </location>
    <ligand>
        <name>glutathione</name>
        <dbReference type="ChEBI" id="CHEBI:57925"/>
    </ligand>
</feature>
<evidence type="ECO:0000256" key="38">
    <source>
        <dbReference type="ARBA" id="ARBA00022844"/>
    </source>
</evidence>
<dbReference type="InterPro" id="IPR007094">
    <property type="entry name" value="RNA-dir_pol_PSvirus"/>
</dbReference>
<evidence type="ECO:0000256" key="29">
    <source>
        <dbReference type="ARBA" id="ARBA00022771"/>
    </source>
</evidence>
<keyword evidence="31 62" id="KW-1161">Viral attachment to host cell</keyword>
<feature type="region of interest" description="Disordered" evidence="63">
    <location>
        <begin position="1"/>
        <end position="20"/>
    </location>
</feature>
<keyword evidence="26" id="KW-0479">Metal-binding</keyword>
<evidence type="ECO:0000256" key="55">
    <source>
        <dbReference type="ARBA" id="ARBA00023303"/>
    </source>
</evidence>
<evidence type="ECO:0000259" key="66">
    <source>
        <dbReference type="PROSITE" id="PS51874"/>
    </source>
</evidence>
<keyword evidence="21 62" id="KW-0645">Protease</keyword>
<keyword evidence="27 62" id="KW-0677">Repeat</keyword>
<dbReference type="Pfam" id="PF02226">
    <property type="entry name" value="Pico_P1A"/>
    <property type="match status" value="1"/>
</dbReference>
<dbReference type="InterPro" id="IPR033703">
    <property type="entry name" value="Rhv-like"/>
</dbReference>
<comment type="subcellular location">
    <subcellularLocation>
        <location evidence="3">Host cytoplasmic vesicle membrane</location>
        <topology evidence="3">Peripheral membrane protein</topology>
        <orientation evidence="3">Cytoplasmic side</orientation>
    </subcellularLocation>
    <subcellularLocation>
        <location evidence="2">Host nucleus</location>
    </subcellularLocation>
    <subcellularLocation>
        <location evidence="4">Virion</location>
    </subcellularLocation>
</comment>
<keyword evidence="49 62" id="KW-1035">Host cytoplasm</keyword>
<keyword evidence="34 62" id="KW-1193">Eukaryotic host translation shutoff by virus</keyword>
<evidence type="ECO:0000256" key="63">
    <source>
        <dbReference type="SAM" id="MobiDB-lite"/>
    </source>
</evidence>
<keyword evidence="69 70" id="KW-0002">3D-structure</keyword>
<dbReference type="InterPro" id="IPR002527">
    <property type="entry name" value="Pico_P2B"/>
</dbReference>
<dbReference type="InterPro" id="IPR027417">
    <property type="entry name" value="P-loop_NTPase"/>
</dbReference>
<comment type="cofactor">
    <cofactor evidence="1">
        <name>Mg(2+)</name>
        <dbReference type="ChEBI" id="CHEBI:18420"/>
    </cofactor>
</comment>
<evidence type="ECO:0007829" key="71">
    <source>
        <dbReference type="PDB" id="6T4C"/>
    </source>
</evidence>
<dbReference type="Pfam" id="PF00910">
    <property type="entry name" value="RNA_helicase"/>
    <property type="match status" value="1"/>
</dbReference>
<reference evidence="69 70" key="2">
    <citation type="journal article" date="2020" name="Commun. Biol.">
        <title>Glutathione facilitates enterovirus assembly by binding at a druggable pocket.</title>
        <authorList>
            <person name="Duyvesteyn H.M.E."/>
            <person name="Ren J."/>
            <person name="Walter T.S."/>
            <person name="Fry E.E."/>
            <person name="Stuart D.I."/>
        </authorList>
    </citation>
    <scope>X-RAY CRYSTALLOGRAPHY (1.67 ANGSTROMS) OF 559-833; 72-315; 316-558 AND 1-71 IN COMPLEX WITH GLUTATHIONE</scope>
</reference>
<dbReference type="InterPro" id="IPR001676">
    <property type="entry name" value="Picornavirus_capsid"/>
</dbReference>
<dbReference type="Pfam" id="PF00548">
    <property type="entry name" value="Peptidase_C3"/>
    <property type="match status" value="1"/>
</dbReference>
<evidence type="ECO:0000256" key="7">
    <source>
        <dbReference type="ARBA" id="ARBA00011474"/>
    </source>
</evidence>
<dbReference type="GO" id="GO:0003968">
    <property type="term" value="F:RNA-directed RNA polymerase activity"/>
    <property type="evidence" value="ECO:0007669"/>
    <property type="project" value="UniProtKB-KW"/>
</dbReference>
<dbReference type="PROSITE" id="PS51874">
    <property type="entry name" value="PCV_3C_PRO"/>
    <property type="match status" value="1"/>
</dbReference>
<comment type="function">
    <text evidence="62">Capsid protein VP1: Forms an icosahedral capsid of pseudo T=3 symmetry with capsid proteins VP2 and VP3. The capsid is 300 Angstroms in diameter, composed of 60 copies of each capsid protein and enclosing the viral positive strand RNA genome. Capsid protein VP1 mainly forms the vertices of the capsid. Capsid protein VP1 interacts with host cell receptor to provide virion attachment to target host cells. This attachment induces virion internalization. Tyrosine kinases are probably involved in the entry process. After binding to its receptor, the capsid undergoes conformational changes. Capsid protein VP1 N-terminus (that contains an amphipathic alpha-helix) and capsid protein VP4 are externalized. Together, they shape a pore in the host membrane through which viral genome is translocated to host cell cytoplasm. After genome has been released, the channel shrinks.</text>
</comment>
<keyword evidence="48 62" id="KW-1099">Inhibition of host mRNA nuclear export by virus</keyword>
<dbReference type="PROSITE" id="PS51218">
    <property type="entry name" value="SF3_HELICASE_2"/>
    <property type="match status" value="1"/>
</dbReference>
<dbReference type="Gene3D" id="3.30.70.270">
    <property type="match status" value="1"/>
</dbReference>
<keyword evidence="30 62" id="KW-0378">Hydrolase</keyword>
<dbReference type="GO" id="GO:0004197">
    <property type="term" value="F:cysteine-type endopeptidase activity"/>
    <property type="evidence" value="ECO:0007669"/>
    <property type="project" value="UniProtKB-EC"/>
</dbReference>
<evidence type="ECO:0000256" key="52">
    <source>
        <dbReference type="ARBA" id="ARBA00023280"/>
    </source>
</evidence>
<evidence type="ECO:0000256" key="28">
    <source>
        <dbReference type="ARBA" id="ARBA00022741"/>
    </source>
</evidence>
<evidence type="ECO:0000256" key="12">
    <source>
        <dbReference type="ARBA" id="ARBA00022488"/>
    </source>
</evidence>
<dbReference type="GO" id="GO:0005198">
    <property type="term" value="F:structural molecule activity"/>
    <property type="evidence" value="ECO:0007669"/>
    <property type="project" value="InterPro"/>
</dbReference>
<dbReference type="GO" id="GO:0015267">
    <property type="term" value="F:channel activity"/>
    <property type="evidence" value="ECO:0007669"/>
    <property type="project" value="UniProtKB-KW"/>
</dbReference>
<evidence type="ECO:0000256" key="47">
    <source>
        <dbReference type="ARBA" id="ARBA00023136"/>
    </source>
</evidence>
<dbReference type="FunFam" id="2.60.120.20:FF:000002">
    <property type="entry name" value="Genome polyprotein"/>
    <property type="match status" value="1"/>
</dbReference>
<keyword evidence="25 62" id="KW-0519">Myristate</keyword>
<comment type="catalytic activity">
    <reaction evidence="62">
        <text>Selective cleavage of Gln-|-Gly bond in the poliovirus polyprotein. In other picornavirus reactions Glu may be substituted for Gln, and Ser or Thr for Gly.</text>
        <dbReference type="EC" id="3.4.22.28"/>
    </reaction>
</comment>
<dbReference type="GO" id="GO:0003724">
    <property type="term" value="F:RNA helicase activity"/>
    <property type="evidence" value="ECO:0007669"/>
    <property type="project" value="InterPro"/>
</dbReference>
<feature type="binding site" evidence="70 71">
    <location>
        <position position="787"/>
    </location>
    <ligand>
        <name>glutathione</name>
        <dbReference type="ChEBI" id="CHEBI:57925"/>
    </ligand>
</feature>
<evidence type="ECO:0007829" key="69">
    <source>
        <dbReference type="PDB" id="6T40"/>
    </source>
</evidence>
<dbReference type="GO" id="GO:0052170">
    <property type="term" value="P:symbiont-mediated suppression of host innate immune response"/>
    <property type="evidence" value="ECO:0007669"/>
    <property type="project" value="UniProtKB-KW"/>
</dbReference>
<keyword evidence="45 62" id="KW-1072">Activation of host autophagy by virus</keyword>
<evidence type="ECO:0000256" key="3">
    <source>
        <dbReference type="ARBA" id="ARBA00004295"/>
    </source>
</evidence>
<feature type="domain" description="SF3 helicase" evidence="65">
    <location>
        <begin position="1186"/>
        <end position="1342"/>
    </location>
</feature>
<dbReference type="PDB" id="6T40">
    <property type="method" value="X-ray"/>
    <property type="resolution" value="1.67 A"/>
    <property type="chains" value="A=559-833, B=72-315, C=316-558, D=1-71"/>
</dbReference>
<dbReference type="GO" id="GO:0039522">
    <property type="term" value="P:symbiont-mediated suppression of host mRNA export from nucleus"/>
    <property type="evidence" value="ECO:0007669"/>
    <property type="project" value="UniProtKB-KW"/>
</dbReference>
<comment type="subunit">
    <text evidence="62">Capsid protein VP1: Interacts with capsid protein VP0, and capsid protein VP3 to form heterotrimeric protomers. Five protomers subsequently associate to form pentamers which serve as building blocks for the capsid. Interacts with capsid protein VP2, capsid protein VP3 and capsid protein VP4 following cleavage of capsid protein VP0.</text>
</comment>
<dbReference type="InterPro" id="IPR043502">
    <property type="entry name" value="DNA/RNA_pol_sf"/>
</dbReference>
<keyword evidence="47 62" id="KW-0472">Membrane</keyword>
<comment type="subunit">
    <text evidence="8">Interacts with protein 3CD.</text>
</comment>
<dbReference type="PDB" id="6T48">
    <property type="method" value="X-ray"/>
    <property type="resolution" value="2.17 A"/>
    <property type="chains" value="A=559-833, B=72-315, C=316-558, D=1-71"/>
</dbReference>
<evidence type="ECO:0000256" key="31">
    <source>
        <dbReference type="ARBA" id="ARBA00022804"/>
    </source>
</evidence>
<dbReference type="InterPro" id="IPR000081">
    <property type="entry name" value="Peptidase_C3"/>
</dbReference>
<evidence type="ECO:0000256" key="26">
    <source>
        <dbReference type="ARBA" id="ARBA00022723"/>
    </source>
</evidence>
<feature type="domain" description="RdRp catalytic" evidence="64">
    <location>
        <begin position="1932"/>
        <end position="2047"/>
    </location>
</feature>
<dbReference type="Gene3D" id="1.20.960.20">
    <property type="match status" value="1"/>
</dbReference>
<evidence type="ECO:0000256" key="54">
    <source>
        <dbReference type="ARBA" id="ARBA00023296"/>
    </source>
</evidence>
<dbReference type="PDB" id="6T4C">
    <property type="method" value="X-ray"/>
    <property type="resolution" value="1.80 A"/>
    <property type="chains" value="A=559-833, B=72-315, C=316-558, D=1-71"/>
</dbReference>
<keyword evidence="33" id="KW-0788">Thiol protease</keyword>